<name>A0ABQ8V046_9AGAR</name>
<reference evidence="1" key="1">
    <citation type="submission" date="2022-08" db="EMBL/GenBank/DDBJ databases">
        <title>A Global Phylogenomic Analysis of the Shiitake Genus Lentinula.</title>
        <authorList>
            <consortium name="DOE Joint Genome Institute"/>
            <person name="Sierra-Patev S."/>
            <person name="Min B."/>
            <person name="Naranjo-Ortiz M."/>
            <person name="Looney B."/>
            <person name="Konkel Z."/>
            <person name="Slot J.C."/>
            <person name="Sakamoto Y."/>
            <person name="Steenwyk J.L."/>
            <person name="Rokas A."/>
            <person name="Carro J."/>
            <person name="Camarero S."/>
            <person name="Ferreira P."/>
            <person name="Molpeceres G."/>
            <person name="Ruiz-Duenas F.J."/>
            <person name="Serrano A."/>
            <person name="Henrissat B."/>
            <person name="Drula E."/>
            <person name="Hughes K.W."/>
            <person name="Mata J.L."/>
            <person name="Ishikawa N.K."/>
            <person name="Vargas-Isla R."/>
            <person name="Ushijima S."/>
            <person name="Smith C.A."/>
            <person name="Ahrendt S."/>
            <person name="Andreopoulos W."/>
            <person name="He G."/>
            <person name="Labutti K."/>
            <person name="Lipzen A."/>
            <person name="Ng V."/>
            <person name="Riley R."/>
            <person name="Sandor L."/>
            <person name="Barry K."/>
            <person name="Martinez A.T."/>
            <person name="Xiao Y."/>
            <person name="Gibbons J.G."/>
            <person name="Terashima K."/>
            <person name="Grigoriev I.V."/>
            <person name="Hibbett D.S."/>
        </authorList>
    </citation>
    <scope>NUCLEOTIDE SEQUENCE</scope>
    <source>
        <strain evidence="1">RHP3577 ss4</strain>
    </source>
</reference>
<comment type="caution">
    <text evidence="1">The sequence shown here is derived from an EMBL/GenBank/DDBJ whole genome shotgun (WGS) entry which is preliminary data.</text>
</comment>
<dbReference type="Gene3D" id="3.30.559.30">
    <property type="entry name" value="Nonribosomal peptide synthetase, condensation domain"/>
    <property type="match status" value="1"/>
</dbReference>
<accession>A0ABQ8V046</accession>
<evidence type="ECO:0000313" key="2">
    <source>
        <dbReference type="Proteomes" id="UP001150217"/>
    </source>
</evidence>
<protein>
    <submittedName>
        <fullName evidence="1">Uncharacterized protein</fullName>
    </submittedName>
</protein>
<proteinExistence type="predicted"/>
<gene>
    <name evidence="1" type="ORF">C8R41DRAFT_926158</name>
</gene>
<evidence type="ECO:0000313" key="1">
    <source>
        <dbReference type="EMBL" id="KAJ4466340.1"/>
    </source>
</evidence>
<dbReference type="Proteomes" id="UP001150217">
    <property type="component" value="Unassembled WGS sequence"/>
</dbReference>
<sequence length="296" mass="33118">MDLKWGNEAKNLTPAVFAILSDDEPLPIPTGSTMQPTADLPYYKSLDWFWNCLEIASKGVHSFDILPWQGSACIPWREEIVFNIGETIDVKNGLKIISKNRLQKYTITHLAHAALSMVLVADNPPKKGKYPAYALSLLMINIPLHIFFSNTHALLPMDDFLLKKVMEVTQGCHAKHKDLPAKLSYMAQVSEIFGAALKRDSMAGRTISDPQSFWFVNDGVGENEMDTLYTLDDQKTTIKIEEAFTSVNRCQAAPAFRISSWGNKISISADFNLDMISVAKVIALLTAWKDFMMLIA</sequence>
<dbReference type="EMBL" id="JANVFT010000116">
    <property type="protein sequence ID" value="KAJ4466340.1"/>
    <property type="molecule type" value="Genomic_DNA"/>
</dbReference>
<keyword evidence="2" id="KW-1185">Reference proteome</keyword>
<organism evidence="1 2">
    <name type="scientific">Lentinula lateritia</name>
    <dbReference type="NCBI Taxonomy" id="40482"/>
    <lineage>
        <taxon>Eukaryota</taxon>
        <taxon>Fungi</taxon>
        <taxon>Dikarya</taxon>
        <taxon>Basidiomycota</taxon>
        <taxon>Agaricomycotina</taxon>
        <taxon>Agaricomycetes</taxon>
        <taxon>Agaricomycetidae</taxon>
        <taxon>Agaricales</taxon>
        <taxon>Marasmiineae</taxon>
        <taxon>Omphalotaceae</taxon>
        <taxon>Lentinula</taxon>
    </lineage>
</organism>